<dbReference type="InterPro" id="IPR016148">
    <property type="entry name" value="Pili_assmbl_chaperone_C"/>
</dbReference>
<organism evidence="6 7">
    <name type="scientific">Burkholderia pseudomallei</name>
    <name type="common">Pseudomonas pseudomallei</name>
    <dbReference type="NCBI Taxonomy" id="28450"/>
    <lineage>
        <taxon>Bacteria</taxon>
        <taxon>Pseudomonadati</taxon>
        <taxon>Pseudomonadota</taxon>
        <taxon>Betaproteobacteria</taxon>
        <taxon>Burkholderiales</taxon>
        <taxon>Burkholderiaceae</taxon>
        <taxon>Burkholderia</taxon>
        <taxon>pseudomallei group</taxon>
    </lineage>
</organism>
<dbReference type="KEGG" id="but:X994_759"/>
<dbReference type="InterPro" id="IPR016147">
    <property type="entry name" value="Pili_assmbl_chaperone_N"/>
</dbReference>
<evidence type="ECO:0000256" key="5">
    <source>
        <dbReference type="ARBA" id="ARBA00023186"/>
    </source>
</evidence>
<name>A0A095FRL2_BURPE</name>
<proteinExistence type="inferred from homology"/>
<dbReference type="InterPro" id="IPR050643">
    <property type="entry name" value="Periplasmic_pilus_chap"/>
</dbReference>
<comment type="subcellular location">
    <subcellularLocation>
        <location evidence="1">Periplasm</location>
    </subcellularLocation>
</comment>
<dbReference type="InterPro" id="IPR013783">
    <property type="entry name" value="Ig-like_fold"/>
</dbReference>
<dbReference type="Proteomes" id="UP000030475">
    <property type="component" value="Unassembled WGS sequence"/>
</dbReference>
<accession>A0A095FRL2</accession>
<protein>
    <submittedName>
        <fullName evidence="6">Uncharacterized protein</fullName>
    </submittedName>
</protein>
<dbReference type="Gene3D" id="2.60.40.10">
    <property type="entry name" value="Immunoglobulins"/>
    <property type="match status" value="2"/>
</dbReference>
<dbReference type="Pfam" id="PF00345">
    <property type="entry name" value="PapD_N"/>
    <property type="match status" value="1"/>
</dbReference>
<evidence type="ECO:0000313" key="6">
    <source>
        <dbReference type="EMBL" id="KGX06958.1"/>
    </source>
</evidence>
<dbReference type="PANTHER" id="PTHR30251">
    <property type="entry name" value="PILUS ASSEMBLY CHAPERONE"/>
    <property type="match status" value="1"/>
</dbReference>
<dbReference type="InterPro" id="IPR008962">
    <property type="entry name" value="PapD-like_sf"/>
</dbReference>
<gene>
    <name evidence="6" type="ORF">Y036_80</name>
</gene>
<dbReference type="SUPFAM" id="SSF49584">
    <property type="entry name" value="Periplasmic chaperone C-domain"/>
    <property type="match status" value="1"/>
</dbReference>
<keyword evidence="5" id="KW-0143">Chaperone</keyword>
<evidence type="ECO:0000256" key="4">
    <source>
        <dbReference type="ARBA" id="ARBA00022764"/>
    </source>
</evidence>
<reference evidence="6 7" key="1">
    <citation type="submission" date="2014-08" db="EMBL/GenBank/DDBJ databases">
        <authorList>
            <person name="Bunnell A."/>
            <person name="Chain P.S."/>
            <person name="Chertkov O."/>
            <person name="Currie B.J."/>
            <person name="Daligault H.E."/>
            <person name="Davenport K.W."/>
            <person name="Davis C."/>
            <person name="Gleasner C.D."/>
            <person name="Johnson S.L."/>
            <person name="Kaestli M."/>
            <person name="Koren S."/>
            <person name="Kunde Y.A."/>
            <person name="Mayo M."/>
            <person name="McMurry K.K."/>
            <person name="Price E.P."/>
            <person name="Reitenga K.G."/>
            <person name="Robison R."/>
            <person name="Rosovitz M.J."/>
            <person name="Sarovich D.S."/>
            <person name="Teshima H."/>
        </authorList>
    </citation>
    <scope>NUCLEOTIDE SEQUENCE [LARGE SCALE GENOMIC DNA]</scope>
    <source>
        <strain evidence="6 7">MSHR44</strain>
    </source>
</reference>
<evidence type="ECO:0000256" key="1">
    <source>
        <dbReference type="ARBA" id="ARBA00004418"/>
    </source>
</evidence>
<dbReference type="InterPro" id="IPR001829">
    <property type="entry name" value="Pili_assmbl_chaperone_bac"/>
</dbReference>
<comment type="similarity">
    <text evidence="2">Belongs to the periplasmic pilus chaperone family.</text>
</comment>
<dbReference type="InterPro" id="IPR036316">
    <property type="entry name" value="Pili_assmbl_chap_C_dom_sf"/>
</dbReference>
<dbReference type="PANTHER" id="PTHR30251:SF2">
    <property type="entry name" value="FIMBRIAL CHAPERONE YADV-RELATED"/>
    <property type="match status" value="1"/>
</dbReference>
<sequence>MRLPTVCHAAFTAVLALCGTAAHAGIQVGGTRVVFDAKVDVRDASVAVRNKGETPYVIQIFVDDGNGNTRRMPFAVTPPLFRLDGGKEQRVSVRYVKRGAGLPQDVESVYWLNVKEIPPTEKRNADINTLKIAVLTRIKLFYRPASLAGSAADAPSRLKWSVVPNPIGQGVALKVSNPSAYHVTFSTIEIQAAQNASVNADMVNPKGELIVPIPPKAVSQVGPVKFSYTTINDYGAVTPATEVTAQPAGTPEAAPQ</sequence>
<dbReference type="AlphaFoldDB" id="A0A095FRL2"/>
<evidence type="ECO:0000256" key="3">
    <source>
        <dbReference type="ARBA" id="ARBA00022729"/>
    </source>
</evidence>
<dbReference type="GO" id="GO:0071555">
    <property type="term" value="P:cell wall organization"/>
    <property type="evidence" value="ECO:0007669"/>
    <property type="project" value="InterPro"/>
</dbReference>
<dbReference type="OrthoDB" id="9131059at2"/>
<dbReference type="GO" id="GO:0030288">
    <property type="term" value="C:outer membrane-bounded periplasmic space"/>
    <property type="evidence" value="ECO:0007669"/>
    <property type="project" value="InterPro"/>
</dbReference>
<dbReference type="RefSeq" id="WP_004521427.1">
    <property type="nucleotide sequence ID" value="NZ_CM121435.1"/>
</dbReference>
<dbReference type="PRINTS" id="PR00969">
    <property type="entry name" value="CHAPERONPILI"/>
</dbReference>
<keyword evidence="4" id="KW-0574">Periplasm</keyword>
<comment type="caution">
    <text evidence="6">The sequence shown here is derived from an EMBL/GenBank/DDBJ whole genome shotgun (WGS) entry which is preliminary data.</text>
</comment>
<dbReference type="SUPFAM" id="SSF49354">
    <property type="entry name" value="PapD-like"/>
    <property type="match status" value="1"/>
</dbReference>
<dbReference type="EMBL" id="JQIM01000010">
    <property type="protein sequence ID" value="KGX06958.1"/>
    <property type="molecule type" value="Genomic_DNA"/>
</dbReference>
<evidence type="ECO:0000313" key="7">
    <source>
        <dbReference type="Proteomes" id="UP000030475"/>
    </source>
</evidence>
<evidence type="ECO:0000256" key="2">
    <source>
        <dbReference type="ARBA" id="ARBA00007399"/>
    </source>
</evidence>
<keyword evidence="3" id="KW-0732">Signal</keyword>
<dbReference type="Pfam" id="PF02753">
    <property type="entry name" value="PapD_C"/>
    <property type="match status" value="1"/>
</dbReference>